<feature type="chain" id="PRO_5046811210" description="FACT complex subunit" evidence="2">
    <location>
        <begin position="20"/>
        <end position="658"/>
    </location>
</feature>
<dbReference type="EMBL" id="CAXAMN010002603">
    <property type="protein sequence ID" value="CAK9000418.1"/>
    <property type="molecule type" value="Genomic_DNA"/>
</dbReference>
<evidence type="ECO:0000256" key="1">
    <source>
        <dbReference type="SAM" id="MobiDB-lite"/>
    </source>
</evidence>
<reference evidence="3 4" key="1">
    <citation type="submission" date="2024-02" db="EMBL/GenBank/DDBJ databases">
        <authorList>
            <person name="Chen Y."/>
            <person name="Shah S."/>
            <person name="Dougan E. K."/>
            <person name="Thang M."/>
            <person name="Chan C."/>
        </authorList>
    </citation>
    <scope>NUCLEOTIDE SEQUENCE [LARGE SCALE GENOMIC DNA]</scope>
</reference>
<comment type="caution">
    <text evidence="3">The sequence shown here is derived from an EMBL/GenBank/DDBJ whole genome shotgun (WGS) entry which is preliminary data.</text>
</comment>
<dbReference type="Proteomes" id="UP001642484">
    <property type="component" value="Unassembled WGS sequence"/>
</dbReference>
<gene>
    <name evidence="3" type="ORF">CCMP2556_LOCUS6060</name>
</gene>
<organism evidence="3 4">
    <name type="scientific">Durusdinium trenchii</name>
    <dbReference type="NCBI Taxonomy" id="1381693"/>
    <lineage>
        <taxon>Eukaryota</taxon>
        <taxon>Sar</taxon>
        <taxon>Alveolata</taxon>
        <taxon>Dinophyceae</taxon>
        <taxon>Suessiales</taxon>
        <taxon>Symbiodiniaceae</taxon>
        <taxon>Durusdinium</taxon>
    </lineage>
</organism>
<proteinExistence type="predicted"/>
<evidence type="ECO:0008006" key="5">
    <source>
        <dbReference type="Google" id="ProtNLM"/>
    </source>
</evidence>
<feature type="signal peptide" evidence="2">
    <location>
        <begin position="1"/>
        <end position="19"/>
    </location>
</feature>
<evidence type="ECO:0000313" key="3">
    <source>
        <dbReference type="EMBL" id="CAK9000418.1"/>
    </source>
</evidence>
<keyword evidence="2" id="KW-0732">Signal</keyword>
<sequence length="658" mass="73863">MAQQSTSAAKLVLLRLTGALLETIRDTGVGWIFSWKPAGLSLSSMPVVFVEGSTRRVLGRGTVVSSADIKTFAQLRSSRPFGVSDMEQRVWRDRVVCAKKTLFAWKFEDIILETETLGIDPRKGRSYYISESDIKVVSTLQIPDMSLASTASYFVKKLSESERKRLQDTLNALHGKTITLGSTCSGTDVIIPVFKHTFKTLCSLFDVISKDLKNMGYMFQWSKLDAARVVDMNSEQLEAYWNAFRKIMSDAADKLPDAEDLQSSADEDETGPAVHQVADPSVKHPEKHMLNKQRRAGQYQGCFAKWQKRRVSHKWDLFCEIAPKQAKICTEIPNSVKVLLGVSELKHANSKFKNEDGARQVPVHLALAVESILMERIHMGEEVTMDFAAEVLLAMVNTWNSKISELSDEIREHCGQQFLQQQDSMIDTEAAGPDADRLDEQATKQLDHLLEFLRSDSLAQKLNQELRGDPRAEQRAMVEVEVEHDNILGEDLNPNDGECQGDMIQECVMDHQDMDGFAEADDEQLCKDMADWMLVHESESEDEDLAVNAPAHSSVRMPAVEMRPEYIRLKNAGLHLRPAGCTLGVHPSACVWRSSTPTSVHFSRSFTETSGRTSWQALLIVMELLLSSHVEANPNDRMSKQQLSRVRRARGAEPAHKD</sequence>
<feature type="region of interest" description="Disordered" evidence="1">
    <location>
        <begin position="256"/>
        <end position="283"/>
    </location>
</feature>
<keyword evidence="4" id="KW-1185">Reference proteome</keyword>
<name>A0ABP0IDN4_9DINO</name>
<evidence type="ECO:0000256" key="2">
    <source>
        <dbReference type="SAM" id="SignalP"/>
    </source>
</evidence>
<protein>
    <recommendedName>
        <fullName evidence="5">FACT complex subunit</fullName>
    </recommendedName>
</protein>
<accession>A0ABP0IDN4</accession>
<evidence type="ECO:0000313" key="4">
    <source>
        <dbReference type="Proteomes" id="UP001642484"/>
    </source>
</evidence>
<feature type="region of interest" description="Disordered" evidence="1">
    <location>
        <begin position="633"/>
        <end position="658"/>
    </location>
</feature>